<dbReference type="GO" id="GO:0016462">
    <property type="term" value="F:pyrophosphatase activity"/>
    <property type="evidence" value="ECO:0007669"/>
    <property type="project" value="InterPro"/>
</dbReference>
<dbReference type="PANTHER" id="PTHR12629">
    <property type="entry name" value="DIPHOSPHOINOSITOL POLYPHOSPHATE PHOSPHOHYDROLASE"/>
    <property type="match status" value="1"/>
</dbReference>
<dbReference type="GO" id="GO:0046872">
    <property type="term" value="F:metal ion binding"/>
    <property type="evidence" value="ECO:0007669"/>
    <property type="project" value="UniProtKB-KW"/>
</dbReference>
<name>K2I7X3_9RHOB</name>
<dbReference type="PANTHER" id="PTHR12629:SF0">
    <property type="entry name" value="DIPHOSPHOINOSITOL-POLYPHOSPHATE DIPHOSPHATASE"/>
    <property type="match status" value="1"/>
</dbReference>
<keyword evidence="3" id="KW-0378">Hydrolase</keyword>
<dbReference type="InterPro" id="IPR015797">
    <property type="entry name" value="NUDIX_hydrolase-like_dom_sf"/>
</dbReference>
<evidence type="ECO:0000256" key="1">
    <source>
        <dbReference type="ARBA" id="ARBA00001946"/>
    </source>
</evidence>
<feature type="domain" description="Nudix hydrolase" evidence="5">
    <location>
        <begin position="33"/>
        <end position="163"/>
    </location>
</feature>
<dbReference type="InterPro" id="IPR000086">
    <property type="entry name" value="NUDIX_hydrolase_dom"/>
</dbReference>
<evidence type="ECO:0000313" key="7">
    <source>
        <dbReference type="Proteomes" id="UP000006765"/>
    </source>
</evidence>
<dbReference type="CDD" id="cd04666">
    <property type="entry name" value="NUDIX_DIPP2_like_Nudt4"/>
    <property type="match status" value="1"/>
</dbReference>
<dbReference type="SUPFAM" id="SSF55811">
    <property type="entry name" value="Nudix"/>
    <property type="match status" value="1"/>
</dbReference>
<reference evidence="6 7" key="1">
    <citation type="journal article" date="2012" name="J. Bacteriol.">
        <title>Draft Genome Sequence of Oceaniovalibus guishaninsula JLT2003T.</title>
        <authorList>
            <person name="Tang K."/>
            <person name="Liu K."/>
            <person name="Jiao N."/>
        </authorList>
    </citation>
    <scope>NUCLEOTIDE SEQUENCE [LARGE SCALE GENOMIC DNA]</scope>
    <source>
        <strain evidence="6 7">JLT2003</strain>
    </source>
</reference>
<dbReference type="AlphaFoldDB" id="K2I7X3"/>
<gene>
    <name evidence="6" type="ORF">OCGS_0805</name>
</gene>
<comment type="caution">
    <text evidence="6">The sequence shown here is derived from an EMBL/GenBank/DDBJ whole genome shotgun (WGS) entry which is preliminary data.</text>
</comment>
<evidence type="ECO:0000256" key="3">
    <source>
        <dbReference type="ARBA" id="ARBA00022801"/>
    </source>
</evidence>
<dbReference type="GO" id="GO:0005737">
    <property type="term" value="C:cytoplasm"/>
    <property type="evidence" value="ECO:0007669"/>
    <property type="project" value="TreeGrafter"/>
</dbReference>
<comment type="cofactor">
    <cofactor evidence="1">
        <name>Mg(2+)</name>
        <dbReference type="ChEBI" id="CHEBI:18420"/>
    </cofactor>
</comment>
<accession>K2I7X3</accession>
<dbReference type="PROSITE" id="PS51462">
    <property type="entry name" value="NUDIX"/>
    <property type="match status" value="1"/>
</dbReference>
<dbReference type="Gene3D" id="3.90.79.10">
    <property type="entry name" value="Nucleoside Triphosphate Pyrophosphohydrolase"/>
    <property type="match status" value="1"/>
</dbReference>
<keyword evidence="4" id="KW-0460">Magnesium</keyword>
<evidence type="ECO:0000256" key="2">
    <source>
        <dbReference type="ARBA" id="ARBA00022723"/>
    </source>
</evidence>
<sequence length="169" mass="19145">MTFTDRAGPDEMIGERGMSAALRIAPTRKRDVRTQFGAICWRMRQDRLRLCLVTTRTTRRWMVPKGWPISGATPAQAAATEAFEEAGVEGRMDDRCVGFFPYTKVMDDGPALPCIVALFPLRVDRVHDDWPEAAERERRWVSPRKASQLVALPELAVLLRDFVPPCTSR</sequence>
<dbReference type="Pfam" id="PF00293">
    <property type="entry name" value="NUDIX"/>
    <property type="match status" value="1"/>
</dbReference>
<evidence type="ECO:0000256" key="4">
    <source>
        <dbReference type="ARBA" id="ARBA00022842"/>
    </source>
</evidence>
<organism evidence="6 7">
    <name type="scientific">Oceaniovalibus guishaninsula JLT2003</name>
    <dbReference type="NCBI Taxonomy" id="1231392"/>
    <lineage>
        <taxon>Bacteria</taxon>
        <taxon>Pseudomonadati</taxon>
        <taxon>Pseudomonadota</taxon>
        <taxon>Alphaproteobacteria</taxon>
        <taxon>Rhodobacterales</taxon>
        <taxon>Roseobacteraceae</taxon>
        <taxon>Oceaniovalibus</taxon>
    </lineage>
</organism>
<evidence type="ECO:0000313" key="6">
    <source>
        <dbReference type="EMBL" id="EKE45110.1"/>
    </source>
</evidence>
<dbReference type="eggNOG" id="COG1051">
    <property type="taxonomic scope" value="Bacteria"/>
</dbReference>
<dbReference type="EMBL" id="AMGO01000011">
    <property type="protein sequence ID" value="EKE45110.1"/>
    <property type="molecule type" value="Genomic_DNA"/>
</dbReference>
<keyword evidence="7" id="KW-1185">Reference proteome</keyword>
<dbReference type="InterPro" id="IPR047198">
    <property type="entry name" value="DDP-like_NUDIX"/>
</dbReference>
<dbReference type="Proteomes" id="UP000006765">
    <property type="component" value="Unassembled WGS sequence"/>
</dbReference>
<dbReference type="RefSeq" id="WP_007425958.1">
    <property type="nucleotide sequence ID" value="NZ_AMGO01000011.1"/>
</dbReference>
<proteinExistence type="predicted"/>
<dbReference type="STRING" id="1231392.OCGS_0805"/>
<protein>
    <recommendedName>
        <fullName evidence="5">Nudix hydrolase domain-containing protein</fullName>
    </recommendedName>
</protein>
<keyword evidence="2" id="KW-0479">Metal-binding</keyword>
<evidence type="ECO:0000259" key="5">
    <source>
        <dbReference type="PROSITE" id="PS51462"/>
    </source>
</evidence>